<keyword evidence="1" id="KW-0812">Transmembrane</keyword>
<proteinExistence type="predicted"/>
<dbReference type="AlphaFoldDB" id="A0A8S1B3C3"/>
<evidence type="ECO:0000313" key="2">
    <source>
        <dbReference type="EMBL" id="CAB3252823.1"/>
    </source>
</evidence>
<dbReference type="OrthoDB" id="5394539at2759"/>
<keyword evidence="1" id="KW-1133">Transmembrane helix</keyword>
<feature type="transmembrane region" description="Helical" evidence="1">
    <location>
        <begin position="40"/>
        <end position="61"/>
    </location>
</feature>
<sequence length="125" mass="13935">MGKQQSKPEEVIIAQTASGGNNDASASQKEVAFHLTTLNVILTTILTMLGIAMLYGAYHIFKRCHQKTVRNDIARYNATFRRSFGFARGLEKETYPLAAHHTTSLYLPPDDRVFVIRMTATVCEG</sequence>
<name>A0A8S1B3C3_ARCPL</name>
<accession>A0A8S1B3C3</accession>
<organism evidence="2 3">
    <name type="scientific">Arctia plantaginis</name>
    <name type="common">Wood tiger moth</name>
    <name type="synonym">Phalaena plantaginis</name>
    <dbReference type="NCBI Taxonomy" id="874455"/>
    <lineage>
        <taxon>Eukaryota</taxon>
        <taxon>Metazoa</taxon>
        <taxon>Ecdysozoa</taxon>
        <taxon>Arthropoda</taxon>
        <taxon>Hexapoda</taxon>
        <taxon>Insecta</taxon>
        <taxon>Pterygota</taxon>
        <taxon>Neoptera</taxon>
        <taxon>Endopterygota</taxon>
        <taxon>Lepidoptera</taxon>
        <taxon>Glossata</taxon>
        <taxon>Ditrysia</taxon>
        <taxon>Noctuoidea</taxon>
        <taxon>Erebidae</taxon>
        <taxon>Arctiinae</taxon>
        <taxon>Arctia</taxon>
    </lineage>
</organism>
<dbReference type="EMBL" id="CADEBD010000381">
    <property type="protein sequence ID" value="CAB3252823.1"/>
    <property type="molecule type" value="Genomic_DNA"/>
</dbReference>
<protein>
    <submittedName>
        <fullName evidence="2">Uncharacterized protein</fullName>
    </submittedName>
</protein>
<evidence type="ECO:0000256" key="1">
    <source>
        <dbReference type="SAM" id="Phobius"/>
    </source>
</evidence>
<keyword evidence="1" id="KW-0472">Membrane</keyword>
<reference evidence="2 3" key="1">
    <citation type="submission" date="2020-04" db="EMBL/GenBank/DDBJ databases">
        <authorList>
            <person name="Wallbank WR R."/>
            <person name="Pardo Diaz C."/>
            <person name="Kozak K."/>
            <person name="Martin S."/>
            <person name="Jiggins C."/>
            <person name="Moest M."/>
            <person name="Warren A I."/>
            <person name="Byers J.R.P. K."/>
            <person name="Montejo-Kovacevich G."/>
            <person name="Yen C E."/>
        </authorList>
    </citation>
    <scope>NUCLEOTIDE SEQUENCE [LARGE SCALE GENOMIC DNA]</scope>
</reference>
<dbReference type="Proteomes" id="UP000494256">
    <property type="component" value="Unassembled WGS sequence"/>
</dbReference>
<gene>
    <name evidence="2" type="ORF">APLA_LOCUS14134</name>
</gene>
<comment type="caution">
    <text evidence="2">The sequence shown here is derived from an EMBL/GenBank/DDBJ whole genome shotgun (WGS) entry which is preliminary data.</text>
</comment>
<evidence type="ECO:0000313" key="3">
    <source>
        <dbReference type="Proteomes" id="UP000494256"/>
    </source>
</evidence>